<dbReference type="AlphaFoldDB" id="A0A9N9K139"/>
<dbReference type="EMBL" id="CAJVQA010032867">
    <property type="protein sequence ID" value="CAG8803711.1"/>
    <property type="molecule type" value="Genomic_DNA"/>
</dbReference>
<dbReference type="Proteomes" id="UP000789759">
    <property type="component" value="Unassembled WGS sequence"/>
</dbReference>
<name>A0A9N9K139_9GLOM</name>
<organism evidence="2 3">
    <name type="scientific">Cetraspora pellucida</name>
    <dbReference type="NCBI Taxonomy" id="1433469"/>
    <lineage>
        <taxon>Eukaryota</taxon>
        <taxon>Fungi</taxon>
        <taxon>Fungi incertae sedis</taxon>
        <taxon>Mucoromycota</taxon>
        <taxon>Glomeromycotina</taxon>
        <taxon>Glomeromycetes</taxon>
        <taxon>Diversisporales</taxon>
        <taxon>Gigasporaceae</taxon>
        <taxon>Cetraspora</taxon>
    </lineage>
</organism>
<protein>
    <submittedName>
        <fullName evidence="2">15283_t:CDS:1</fullName>
    </submittedName>
</protein>
<comment type="caution">
    <text evidence="2">The sequence shown here is derived from an EMBL/GenBank/DDBJ whole genome shotgun (WGS) entry which is preliminary data.</text>
</comment>
<reference evidence="2" key="1">
    <citation type="submission" date="2021-06" db="EMBL/GenBank/DDBJ databases">
        <authorList>
            <person name="Kallberg Y."/>
            <person name="Tangrot J."/>
            <person name="Rosling A."/>
        </authorList>
    </citation>
    <scope>NUCLEOTIDE SEQUENCE</scope>
    <source>
        <strain evidence="2">FL966</strain>
    </source>
</reference>
<sequence length="59" mass="6349">LVGEANKASNTGNDRSMINSSTTRSSGFMFTKWRPTGLLLEYGSWQATGIIKASSFSTS</sequence>
<accession>A0A9N9K139</accession>
<gene>
    <name evidence="2" type="ORF">CPELLU_LOCUS17933</name>
</gene>
<feature type="compositionally biased region" description="Polar residues" evidence="1">
    <location>
        <begin position="7"/>
        <end position="22"/>
    </location>
</feature>
<keyword evidence="3" id="KW-1185">Reference proteome</keyword>
<feature type="non-terminal residue" evidence="2">
    <location>
        <position position="59"/>
    </location>
</feature>
<proteinExistence type="predicted"/>
<evidence type="ECO:0000256" key="1">
    <source>
        <dbReference type="SAM" id="MobiDB-lite"/>
    </source>
</evidence>
<feature type="region of interest" description="Disordered" evidence="1">
    <location>
        <begin position="1"/>
        <end position="22"/>
    </location>
</feature>
<feature type="non-terminal residue" evidence="2">
    <location>
        <position position="1"/>
    </location>
</feature>
<evidence type="ECO:0000313" key="2">
    <source>
        <dbReference type="EMBL" id="CAG8803711.1"/>
    </source>
</evidence>
<evidence type="ECO:0000313" key="3">
    <source>
        <dbReference type="Proteomes" id="UP000789759"/>
    </source>
</evidence>